<keyword evidence="2" id="KW-1133">Transmembrane helix</keyword>
<dbReference type="InterPro" id="IPR001623">
    <property type="entry name" value="DnaJ_domain"/>
</dbReference>
<comment type="caution">
    <text evidence="4">The sequence shown here is derived from an EMBL/GenBank/DDBJ whole genome shotgun (WGS) entry which is preliminary data.</text>
</comment>
<keyword evidence="5" id="KW-1185">Reference proteome</keyword>
<keyword evidence="1" id="KW-0235">DNA replication</keyword>
<dbReference type="SUPFAM" id="SSF46565">
    <property type="entry name" value="Chaperone J-domain"/>
    <property type="match status" value="1"/>
</dbReference>
<name>A0ABR7EZF9_9FIRM</name>
<dbReference type="CDD" id="cd06257">
    <property type="entry name" value="DnaJ"/>
    <property type="match status" value="1"/>
</dbReference>
<evidence type="ECO:0000256" key="2">
    <source>
        <dbReference type="SAM" id="Phobius"/>
    </source>
</evidence>
<evidence type="ECO:0000313" key="4">
    <source>
        <dbReference type="EMBL" id="MBC5666731.1"/>
    </source>
</evidence>
<reference evidence="4 5" key="1">
    <citation type="submission" date="2020-08" db="EMBL/GenBank/DDBJ databases">
        <title>Genome public.</title>
        <authorList>
            <person name="Liu C."/>
            <person name="Sun Q."/>
        </authorList>
    </citation>
    <scope>NUCLEOTIDE SEQUENCE [LARGE SCALE GENOMIC DNA]</scope>
    <source>
        <strain evidence="4 5">BX4</strain>
    </source>
</reference>
<accession>A0ABR7EZF9</accession>
<sequence>MYELVLSVFIGLGLLLCLYDIIQGEAVIIFSFIALELKTEKVMHPAFCVIVGIVVAVLFVILMYHVKIVRYVLSVVLSGVVAALVWYEAHTKLDKTWTIVLTVVGFIIALGLHGYSYYREMGDTSDNIYADLRGGSMDAQKNAETINQINDTLRKKYEEQKQREYEQSVHNAKYDYYKEYYETHKDDVVNDSQTDYYEELFDGCSSMEDLKKRYRELLKIFHPDAQNGSQEKTQAIMNAYEKIISERF</sequence>
<dbReference type="EMBL" id="JACOOZ010000001">
    <property type="protein sequence ID" value="MBC5666731.1"/>
    <property type="molecule type" value="Genomic_DNA"/>
</dbReference>
<feature type="transmembrane region" description="Helical" evidence="2">
    <location>
        <begin position="99"/>
        <end position="118"/>
    </location>
</feature>
<protein>
    <recommendedName>
        <fullName evidence="3">J domain-containing protein</fullName>
    </recommendedName>
</protein>
<dbReference type="Proteomes" id="UP000597877">
    <property type="component" value="Unassembled WGS sequence"/>
</dbReference>
<dbReference type="SMART" id="SM00271">
    <property type="entry name" value="DnaJ"/>
    <property type="match status" value="1"/>
</dbReference>
<gene>
    <name evidence="4" type="ORF">H8S00_01805</name>
</gene>
<organism evidence="4 5">
    <name type="scientific">Eubacterium segne</name>
    <dbReference type="NCBI Taxonomy" id="2763045"/>
    <lineage>
        <taxon>Bacteria</taxon>
        <taxon>Bacillati</taxon>
        <taxon>Bacillota</taxon>
        <taxon>Clostridia</taxon>
        <taxon>Eubacteriales</taxon>
        <taxon>Eubacteriaceae</taxon>
        <taxon>Eubacterium</taxon>
    </lineage>
</organism>
<keyword evidence="2" id="KW-0812">Transmembrane</keyword>
<dbReference type="InterPro" id="IPR036869">
    <property type="entry name" value="J_dom_sf"/>
</dbReference>
<feature type="transmembrane region" description="Helical" evidence="2">
    <location>
        <begin position="6"/>
        <end position="35"/>
    </location>
</feature>
<evidence type="ECO:0000259" key="3">
    <source>
        <dbReference type="SMART" id="SM00271"/>
    </source>
</evidence>
<dbReference type="Gene3D" id="1.10.287.110">
    <property type="entry name" value="DnaJ domain"/>
    <property type="match status" value="1"/>
</dbReference>
<evidence type="ECO:0000256" key="1">
    <source>
        <dbReference type="ARBA" id="ARBA00022705"/>
    </source>
</evidence>
<proteinExistence type="predicted"/>
<dbReference type="RefSeq" id="WP_186839874.1">
    <property type="nucleotide sequence ID" value="NZ_JACOOZ010000001.1"/>
</dbReference>
<feature type="transmembrane region" description="Helical" evidence="2">
    <location>
        <begin position="42"/>
        <end position="62"/>
    </location>
</feature>
<evidence type="ECO:0000313" key="5">
    <source>
        <dbReference type="Proteomes" id="UP000597877"/>
    </source>
</evidence>
<feature type="transmembrane region" description="Helical" evidence="2">
    <location>
        <begin position="68"/>
        <end position="87"/>
    </location>
</feature>
<keyword evidence="2" id="KW-0472">Membrane</keyword>
<feature type="domain" description="J" evidence="3">
    <location>
        <begin position="194"/>
        <end position="248"/>
    </location>
</feature>